<dbReference type="Proteomes" id="UP000275256">
    <property type="component" value="Unassembled WGS sequence"/>
</dbReference>
<sequence length="316" mass="33743">MVGTQHRRVPVYGCPEVTANRRTDPVVTPPWTPKLSCMTSTSIGEWRELAPGIHCVTCEPEHVNVGLVVGADAAMLVDAGSTPEQGAALLESARQIAGVPVTHVVITHNHHDHWLGLAGMKDLTSIAHENLLGEPSRATRAFADSIGMTELPQPTITFSIAKAVNLGGGVRLEMLHFGGAHTRGDVLVMVPSGNVIFAGDMLESAGDPQFDETSNIKNWPTALDGVLGAANESTQFVPGHGHVVDRNFAFIQRAEIGMLYGNTEMLIQQGTKVQDAAEASDWPFTAETLKVALPLIYGELEAIGIKPRTQLPISSL</sequence>
<evidence type="ECO:0000313" key="3">
    <source>
        <dbReference type="Proteomes" id="UP000275256"/>
    </source>
</evidence>
<comment type="caution">
    <text evidence="2">The sequence shown here is derived from an EMBL/GenBank/DDBJ whole genome shotgun (WGS) entry which is preliminary data.</text>
</comment>
<dbReference type="InterPro" id="IPR036866">
    <property type="entry name" value="RibonucZ/Hydroxyglut_hydro"/>
</dbReference>
<dbReference type="AlphaFoldDB" id="A0A3M0G4K9"/>
<dbReference type="SMART" id="SM00849">
    <property type="entry name" value="Lactamase_B"/>
    <property type="match status" value="1"/>
</dbReference>
<dbReference type="PANTHER" id="PTHR42951:SF4">
    <property type="entry name" value="ACYL-COENZYME A THIOESTERASE MBLAC2"/>
    <property type="match status" value="1"/>
</dbReference>
<gene>
    <name evidence="2" type="ORF">EAX62_09430</name>
</gene>
<dbReference type="InterPro" id="IPR001279">
    <property type="entry name" value="Metallo-B-lactamas"/>
</dbReference>
<reference evidence="2 3" key="1">
    <citation type="submission" date="2018-10" db="EMBL/GenBank/DDBJ databases">
        <title>Tessaracoccus antarcticuss sp. nov., isolated from sediment.</title>
        <authorList>
            <person name="Zhou L.Y."/>
            <person name="Du Z.J."/>
        </authorList>
    </citation>
    <scope>NUCLEOTIDE SEQUENCE [LARGE SCALE GENOMIC DNA]</scope>
    <source>
        <strain evidence="2 3">JDX10</strain>
    </source>
</reference>
<name>A0A3M0G4K9_9ACTN</name>
<dbReference type="CDD" id="cd16282">
    <property type="entry name" value="metallo-hydrolase-like_MBL-fold"/>
    <property type="match status" value="1"/>
</dbReference>
<dbReference type="Gene3D" id="3.60.15.10">
    <property type="entry name" value="Ribonuclease Z/Hydroxyacylglutathione hydrolase-like"/>
    <property type="match status" value="1"/>
</dbReference>
<organism evidence="2 3">
    <name type="scientific">Tessaracoccus antarcticus</name>
    <dbReference type="NCBI Taxonomy" id="2479848"/>
    <lineage>
        <taxon>Bacteria</taxon>
        <taxon>Bacillati</taxon>
        <taxon>Actinomycetota</taxon>
        <taxon>Actinomycetes</taxon>
        <taxon>Propionibacteriales</taxon>
        <taxon>Propionibacteriaceae</taxon>
        <taxon>Tessaracoccus</taxon>
    </lineage>
</organism>
<feature type="domain" description="Metallo-beta-lactamase" evidence="1">
    <location>
        <begin position="62"/>
        <end position="240"/>
    </location>
</feature>
<keyword evidence="2" id="KW-0378">Hydrolase</keyword>
<accession>A0A3M0G4K9</accession>
<proteinExistence type="predicted"/>
<evidence type="ECO:0000313" key="2">
    <source>
        <dbReference type="EMBL" id="RMB59941.1"/>
    </source>
</evidence>
<evidence type="ECO:0000259" key="1">
    <source>
        <dbReference type="SMART" id="SM00849"/>
    </source>
</evidence>
<protein>
    <submittedName>
        <fullName evidence="2">MBL fold metallo-hydrolase</fullName>
    </submittedName>
</protein>
<dbReference type="EMBL" id="REFW01000002">
    <property type="protein sequence ID" value="RMB59941.1"/>
    <property type="molecule type" value="Genomic_DNA"/>
</dbReference>
<dbReference type="GO" id="GO:0016787">
    <property type="term" value="F:hydrolase activity"/>
    <property type="evidence" value="ECO:0007669"/>
    <property type="project" value="UniProtKB-KW"/>
</dbReference>
<dbReference type="SUPFAM" id="SSF56281">
    <property type="entry name" value="Metallo-hydrolase/oxidoreductase"/>
    <property type="match status" value="1"/>
</dbReference>
<dbReference type="InterPro" id="IPR050855">
    <property type="entry name" value="NDM-1-like"/>
</dbReference>
<dbReference type="PANTHER" id="PTHR42951">
    <property type="entry name" value="METALLO-BETA-LACTAMASE DOMAIN-CONTAINING"/>
    <property type="match status" value="1"/>
</dbReference>
<dbReference type="Pfam" id="PF00753">
    <property type="entry name" value="Lactamase_B"/>
    <property type="match status" value="1"/>
</dbReference>
<keyword evidence="3" id="KW-1185">Reference proteome</keyword>